<sequence>MDPGGTDGDDHQANKSVSLLESQHHHLLHCLEKTTAHEFVDEQMYEQNCLEGALQNYNSHSPSASSRSGSLGTCCSHRGKRSTHLPNSSAPPPHLRSLQELSAINFQCGGQPTRSTSRSSLNMKPDNGARLNCKGGQITTAIISIPTPRPHPPEDDGQRPSPGGPRRPPPAPTWSRSPPCEGGRGGRGSERSSAGGAVTLGEQQGSCGETRWLQPCRRDPSSLLGREKREREEGVTPSLCTVRVRAPAAASPYTWERRWGPAHLCIASSISAGEQVRGAGLRARGHGSPEEHRHLSHGQNAGVCVPSQRWGLLSAHRPFPVFKQSPIETKQISLA</sequence>
<dbReference type="InterPro" id="IPR004056">
    <property type="entry name" value="K_chnl_volt-dep_Kv4.3"/>
</dbReference>
<organism evidence="3 4">
    <name type="scientific">Anguilla anguilla</name>
    <name type="common">European freshwater eel</name>
    <name type="synonym">Muraena anguilla</name>
    <dbReference type="NCBI Taxonomy" id="7936"/>
    <lineage>
        <taxon>Eukaryota</taxon>
        <taxon>Metazoa</taxon>
        <taxon>Chordata</taxon>
        <taxon>Craniata</taxon>
        <taxon>Vertebrata</taxon>
        <taxon>Euteleostomi</taxon>
        <taxon>Actinopterygii</taxon>
        <taxon>Neopterygii</taxon>
        <taxon>Teleostei</taxon>
        <taxon>Anguilliformes</taxon>
        <taxon>Anguillidae</taxon>
        <taxon>Anguilla</taxon>
    </lineage>
</organism>
<reference evidence="3" key="1">
    <citation type="submission" date="2021-01" db="EMBL/GenBank/DDBJ databases">
        <title>A chromosome-scale assembly of European eel, Anguilla anguilla.</title>
        <authorList>
            <person name="Henkel C."/>
            <person name="Jong-Raadsen S.A."/>
            <person name="Dufour S."/>
            <person name="Weltzien F.-A."/>
            <person name="Palstra A.P."/>
            <person name="Pelster B."/>
            <person name="Spaink H.P."/>
            <person name="Van Den Thillart G.E."/>
            <person name="Jansen H."/>
            <person name="Zahm M."/>
            <person name="Klopp C."/>
            <person name="Cedric C."/>
            <person name="Louis A."/>
            <person name="Berthelot C."/>
            <person name="Parey E."/>
            <person name="Roest Crollius H."/>
            <person name="Montfort J."/>
            <person name="Robinson-Rechavi M."/>
            <person name="Bucao C."/>
            <person name="Bouchez O."/>
            <person name="Gislard M."/>
            <person name="Lluch J."/>
            <person name="Milhes M."/>
            <person name="Lampietro C."/>
            <person name="Lopez Roques C."/>
            <person name="Donnadieu C."/>
            <person name="Braasch I."/>
            <person name="Desvignes T."/>
            <person name="Postlethwait J."/>
            <person name="Bobe J."/>
            <person name="Guiguen Y."/>
            <person name="Dirks R."/>
        </authorList>
    </citation>
    <scope>NUCLEOTIDE SEQUENCE</scope>
    <source>
        <strain evidence="3">Tag_6206</strain>
        <tissue evidence="3">Liver</tissue>
    </source>
</reference>
<protein>
    <recommendedName>
        <fullName evidence="2">Potassium channel voltage dependent Kv4 C-terminal domain-containing protein</fullName>
    </recommendedName>
</protein>
<evidence type="ECO:0000313" key="3">
    <source>
        <dbReference type="EMBL" id="KAG5835353.1"/>
    </source>
</evidence>
<evidence type="ECO:0000259" key="2">
    <source>
        <dbReference type="Pfam" id="PF11879"/>
    </source>
</evidence>
<dbReference type="Pfam" id="PF11879">
    <property type="entry name" value="DUF3399"/>
    <property type="match status" value="1"/>
</dbReference>
<dbReference type="EMBL" id="JAFIRN010000014">
    <property type="protein sequence ID" value="KAG5835353.1"/>
    <property type="molecule type" value="Genomic_DNA"/>
</dbReference>
<feature type="region of interest" description="Disordered" evidence="1">
    <location>
        <begin position="58"/>
        <end position="95"/>
    </location>
</feature>
<dbReference type="GO" id="GO:0005249">
    <property type="term" value="F:voltage-gated potassium channel activity"/>
    <property type="evidence" value="ECO:0007669"/>
    <property type="project" value="InterPro"/>
</dbReference>
<feature type="region of interest" description="Disordered" evidence="1">
    <location>
        <begin position="211"/>
        <end position="230"/>
    </location>
</feature>
<accession>A0A9D3LV32</accession>
<feature type="compositionally biased region" description="Polar residues" evidence="1">
    <location>
        <begin position="108"/>
        <end position="122"/>
    </location>
</feature>
<feature type="compositionally biased region" description="Pro residues" evidence="1">
    <location>
        <begin position="162"/>
        <end position="172"/>
    </location>
</feature>
<dbReference type="AlphaFoldDB" id="A0A9D3LV32"/>
<proteinExistence type="predicted"/>
<evidence type="ECO:0000313" key="4">
    <source>
        <dbReference type="Proteomes" id="UP001044222"/>
    </source>
</evidence>
<dbReference type="GO" id="GO:0008076">
    <property type="term" value="C:voltage-gated potassium channel complex"/>
    <property type="evidence" value="ECO:0007669"/>
    <property type="project" value="InterPro"/>
</dbReference>
<keyword evidence="4" id="KW-1185">Reference proteome</keyword>
<feature type="compositionally biased region" description="Basic and acidic residues" evidence="1">
    <location>
        <begin position="216"/>
        <end position="230"/>
    </location>
</feature>
<feature type="domain" description="Potassium channel voltage dependent Kv4 C-terminal" evidence="2">
    <location>
        <begin position="17"/>
        <end position="90"/>
    </location>
</feature>
<gene>
    <name evidence="3" type="ORF">ANANG_G00242980</name>
</gene>
<evidence type="ECO:0000256" key="1">
    <source>
        <dbReference type="SAM" id="MobiDB-lite"/>
    </source>
</evidence>
<dbReference type="Proteomes" id="UP001044222">
    <property type="component" value="Chromosome 14"/>
</dbReference>
<feature type="compositionally biased region" description="Low complexity" evidence="1">
    <location>
        <begin position="59"/>
        <end position="70"/>
    </location>
</feature>
<dbReference type="InterPro" id="IPR024587">
    <property type="entry name" value="K_chnl_volt-dep_Kv4_C"/>
</dbReference>
<dbReference type="PRINTS" id="PR01518">
    <property type="entry name" value="KV43CHANNEL"/>
</dbReference>
<name>A0A9D3LV32_ANGAN</name>
<comment type="caution">
    <text evidence="3">The sequence shown here is derived from an EMBL/GenBank/DDBJ whole genome shotgun (WGS) entry which is preliminary data.</text>
</comment>
<feature type="region of interest" description="Disordered" evidence="1">
    <location>
        <begin position="108"/>
        <end position="206"/>
    </location>
</feature>